<dbReference type="InterPro" id="IPR049883">
    <property type="entry name" value="NOTCH1_EGF-like"/>
</dbReference>
<dbReference type="PROSITE" id="PS01187">
    <property type="entry name" value="EGF_CA"/>
    <property type="match status" value="1"/>
</dbReference>
<proteinExistence type="predicted"/>
<keyword evidence="4" id="KW-1015">Disulfide bond</keyword>
<evidence type="ECO:0000313" key="7">
    <source>
        <dbReference type="EMBL" id="RWS25664.1"/>
    </source>
</evidence>
<evidence type="ECO:0000256" key="2">
    <source>
        <dbReference type="ARBA" id="ARBA00022729"/>
    </source>
</evidence>
<name>A0A443SDR6_9ACAR</name>
<dbReference type="CDD" id="cd00054">
    <property type="entry name" value="EGF_CA"/>
    <property type="match status" value="1"/>
</dbReference>
<dbReference type="VEuPathDB" id="VectorBase:LDEU006377"/>
<protein>
    <submittedName>
        <fullName evidence="7">Fibulin-2-like protein</fullName>
    </submittedName>
</protein>
<dbReference type="Proteomes" id="UP000288716">
    <property type="component" value="Unassembled WGS sequence"/>
</dbReference>
<gene>
    <name evidence="7" type="ORF">B4U80_14865</name>
</gene>
<dbReference type="SUPFAM" id="SSF57184">
    <property type="entry name" value="Growth factor receptor domain"/>
    <property type="match status" value="1"/>
</dbReference>
<comment type="caution">
    <text evidence="7">The sequence shown here is derived from an EMBL/GenBank/DDBJ whole genome shotgun (WGS) entry which is preliminary data.</text>
</comment>
<dbReference type="GO" id="GO:0005509">
    <property type="term" value="F:calcium ion binding"/>
    <property type="evidence" value="ECO:0007669"/>
    <property type="project" value="InterPro"/>
</dbReference>
<dbReference type="Pfam" id="PF07645">
    <property type="entry name" value="EGF_CA"/>
    <property type="match status" value="2"/>
</dbReference>
<dbReference type="InterPro" id="IPR001881">
    <property type="entry name" value="EGF-like_Ca-bd_dom"/>
</dbReference>
<feature type="domain" description="EGF-like" evidence="6">
    <location>
        <begin position="71"/>
        <end position="110"/>
    </location>
</feature>
<dbReference type="STRING" id="299467.A0A443SDR6"/>
<evidence type="ECO:0000313" key="8">
    <source>
        <dbReference type="Proteomes" id="UP000288716"/>
    </source>
</evidence>
<dbReference type="InterPro" id="IPR000152">
    <property type="entry name" value="EGF-type_Asp/Asn_hydroxyl_site"/>
</dbReference>
<keyword evidence="3" id="KW-0677">Repeat</keyword>
<dbReference type="InterPro" id="IPR009030">
    <property type="entry name" value="Growth_fac_rcpt_cys_sf"/>
</dbReference>
<reference evidence="7 8" key="1">
    <citation type="journal article" date="2018" name="Gigascience">
        <title>Genomes of trombidid mites reveal novel predicted allergens and laterally-transferred genes associated with secondary metabolism.</title>
        <authorList>
            <person name="Dong X."/>
            <person name="Chaisiri K."/>
            <person name="Xia D."/>
            <person name="Armstrong S.D."/>
            <person name="Fang Y."/>
            <person name="Donnelly M.J."/>
            <person name="Kadowaki T."/>
            <person name="McGarry J.W."/>
            <person name="Darby A.C."/>
            <person name="Makepeace B.L."/>
        </authorList>
    </citation>
    <scope>NUCLEOTIDE SEQUENCE [LARGE SCALE GENOMIC DNA]</scope>
    <source>
        <strain evidence="7">UoL-UT</strain>
    </source>
</reference>
<dbReference type="FunFam" id="2.10.25.10:FF:000038">
    <property type="entry name" value="Fibrillin 2"/>
    <property type="match status" value="1"/>
</dbReference>
<dbReference type="PROSITE" id="PS50026">
    <property type="entry name" value="EGF_3"/>
    <property type="match status" value="1"/>
</dbReference>
<keyword evidence="2" id="KW-0732">Signal</keyword>
<evidence type="ECO:0000256" key="5">
    <source>
        <dbReference type="PROSITE-ProRule" id="PRU00076"/>
    </source>
</evidence>
<evidence type="ECO:0000256" key="1">
    <source>
        <dbReference type="ARBA" id="ARBA00022536"/>
    </source>
</evidence>
<evidence type="ECO:0000256" key="4">
    <source>
        <dbReference type="ARBA" id="ARBA00023157"/>
    </source>
</evidence>
<comment type="caution">
    <text evidence="5">Lacks conserved residue(s) required for the propagation of feature annotation.</text>
</comment>
<dbReference type="OrthoDB" id="10022113at2759"/>
<evidence type="ECO:0000256" key="3">
    <source>
        <dbReference type="ARBA" id="ARBA00022737"/>
    </source>
</evidence>
<dbReference type="InterPro" id="IPR000742">
    <property type="entry name" value="EGF"/>
</dbReference>
<organism evidence="7 8">
    <name type="scientific">Leptotrombidium deliense</name>
    <dbReference type="NCBI Taxonomy" id="299467"/>
    <lineage>
        <taxon>Eukaryota</taxon>
        <taxon>Metazoa</taxon>
        <taxon>Ecdysozoa</taxon>
        <taxon>Arthropoda</taxon>
        <taxon>Chelicerata</taxon>
        <taxon>Arachnida</taxon>
        <taxon>Acari</taxon>
        <taxon>Acariformes</taxon>
        <taxon>Trombidiformes</taxon>
        <taxon>Prostigmata</taxon>
        <taxon>Anystina</taxon>
        <taxon>Parasitengona</taxon>
        <taxon>Trombiculoidea</taxon>
        <taxon>Trombiculidae</taxon>
        <taxon>Leptotrombidium</taxon>
    </lineage>
</organism>
<dbReference type="PANTHER" id="PTHR24034">
    <property type="entry name" value="EGF-LIKE DOMAIN-CONTAINING PROTEIN"/>
    <property type="match status" value="1"/>
</dbReference>
<dbReference type="PROSITE" id="PS00010">
    <property type="entry name" value="ASX_HYDROXYL"/>
    <property type="match status" value="1"/>
</dbReference>
<sequence length="127" mass="14341">MCLDVDECVDNRFHNCQQNEKCVNTQGGFKCVLEVAEINKRSQVDNRVLQNIQVNCLNGFHFNPNLRNCEDIDECDLNLHSCKSDQTCVNTIGSFTCRCADGSPLNERGECRQCDPGLICTSFFILL</sequence>
<dbReference type="PANTHER" id="PTHR24034:SF209">
    <property type="entry name" value="EGF-LIKE DOMAIN-CONTAINING PROTEIN"/>
    <property type="match status" value="1"/>
</dbReference>
<dbReference type="InterPro" id="IPR050751">
    <property type="entry name" value="ECM_structural_protein"/>
</dbReference>
<dbReference type="SMART" id="SM00179">
    <property type="entry name" value="EGF_CA"/>
    <property type="match status" value="2"/>
</dbReference>
<evidence type="ECO:0000259" key="6">
    <source>
        <dbReference type="PROSITE" id="PS50026"/>
    </source>
</evidence>
<keyword evidence="8" id="KW-1185">Reference proteome</keyword>
<accession>A0A443SDR6</accession>
<dbReference type="Gene3D" id="2.10.25.10">
    <property type="entry name" value="Laminin"/>
    <property type="match status" value="2"/>
</dbReference>
<dbReference type="EMBL" id="NCKV01003487">
    <property type="protein sequence ID" value="RWS25664.1"/>
    <property type="molecule type" value="Genomic_DNA"/>
</dbReference>
<dbReference type="InterPro" id="IPR018097">
    <property type="entry name" value="EGF_Ca-bd_CS"/>
</dbReference>
<dbReference type="AlphaFoldDB" id="A0A443SDR6"/>
<keyword evidence="1 5" id="KW-0245">EGF-like domain</keyword>